<name>A0A0E3BWE3_9BURK</name>
<dbReference type="NCBIfam" id="NF041109">
    <property type="entry name" value="VF_TspB_C_term"/>
    <property type="match status" value="1"/>
</dbReference>
<dbReference type="AlphaFoldDB" id="A0A0E3BWE3"/>
<proteinExistence type="predicted"/>
<accession>A0A0E3BWE3</accession>
<keyword evidence="1" id="KW-1133">Transmembrane helix</keyword>
<evidence type="ECO:0000313" key="3">
    <source>
        <dbReference type="Proteomes" id="UP000029549"/>
    </source>
</evidence>
<reference evidence="2 3" key="1">
    <citation type="submission" date="2013-09" db="EMBL/GenBank/DDBJ databases">
        <title>High correlation between genotypes and phenotypes of environmental bacteria Comamonas testosteroni strains.</title>
        <authorList>
            <person name="Liu L."/>
            <person name="Zhu W."/>
            <person name="Xia X."/>
            <person name="Xu B."/>
            <person name="Luo M."/>
            <person name="Wang G."/>
        </authorList>
    </citation>
    <scope>NUCLEOTIDE SEQUENCE [LARGE SCALE GENOMIC DNA]</scope>
    <source>
        <strain evidence="2 3">DF2</strain>
    </source>
</reference>
<keyword evidence="1" id="KW-0812">Transmembrane</keyword>
<gene>
    <name evidence="2" type="ORF">P608_09950</name>
</gene>
<protein>
    <submittedName>
        <fullName evidence="2">Uncharacterized protein</fullName>
    </submittedName>
</protein>
<evidence type="ECO:0000313" key="2">
    <source>
        <dbReference type="EMBL" id="KGH12954.1"/>
    </source>
</evidence>
<comment type="caution">
    <text evidence="2">The sequence shown here is derived from an EMBL/GenBank/DDBJ whole genome shotgun (WGS) entry which is preliminary data.</text>
</comment>
<dbReference type="EMBL" id="AWTP01000103">
    <property type="protein sequence ID" value="KGH12954.1"/>
    <property type="molecule type" value="Genomic_DNA"/>
</dbReference>
<dbReference type="Proteomes" id="UP000029549">
    <property type="component" value="Unassembled WGS sequence"/>
</dbReference>
<keyword evidence="3" id="KW-1185">Reference proteome</keyword>
<evidence type="ECO:0000256" key="1">
    <source>
        <dbReference type="SAM" id="Phobius"/>
    </source>
</evidence>
<sequence length="104" mass="11567">MRNCQIDALKDSDLYKAWETVKDFGTKNVTTDLPGNKRFDISITDRDDFLSAGSCPPDRTIELGFIGSITLPFSVLCPWLQILGYINVIVTSIVGASIIIRRQS</sequence>
<organism evidence="2 3">
    <name type="scientific">Comamonas thiooxydans</name>
    <dbReference type="NCBI Taxonomy" id="363952"/>
    <lineage>
        <taxon>Bacteria</taxon>
        <taxon>Pseudomonadati</taxon>
        <taxon>Pseudomonadota</taxon>
        <taxon>Betaproteobacteria</taxon>
        <taxon>Burkholderiales</taxon>
        <taxon>Comamonadaceae</taxon>
        <taxon>Comamonas</taxon>
    </lineage>
</organism>
<feature type="transmembrane region" description="Helical" evidence="1">
    <location>
        <begin position="82"/>
        <end position="100"/>
    </location>
</feature>
<keyword evidence="1" id="KW-0472">Membrane</keyword>